<name>A0ABT5JYH6_9BURK</name>
<evidence type="ECO:0000256" key="1">
    <source>
        <dbReference type="SAM" id="MobiDB-lite"/>
    </source>
</evidence>
<evidence type="ECO:0000259" key="5">
    <source>
        <dbReference type="PROSITE" id="PS50887"/>
    </source>
</evidence>
<feature type="domain" description="GGDEF" evidence="5">
    <location>
        <begin position="305"/>
        <end position="438"/>
    </location>
</feature>
<comment type="caution">
    <text evidence="6">The sequence shown here is derived from an EMBL/GenBank/DDBJ whole genome shotgun (WGS) entry which is preliminary data.</text>
</comment>
<dbReference type="RefSeq" id="WP_273670381.1">
    <property type="nucleotide sequence ID" value="NZ_JAQQXR010000003.1"/>
</dbReference>
<evidence type="ECO:0000259" key="3">
    <source>
        <dbReference type="PROSITE" id="PS50113"/>
    </source>
</evidence>
<dbReference type="CDD" id="cd01948">
    <property type="entry name" value="EAL"/>
    <property type="match status" value="1"/>
</dbReference>
<reference evidence="6 7" key="1">
    <citation type="submission" date="2022-10" db="EMBL/GenBank/DDBJ databases">
        <title>Janthinobacterium sp. hw3 Genome sequencing.</title>
        <authorList>
            <person name="Park S."/>
        </authorList>
    </citation>
    <scope>NUCLEOTIDE SEQUENCE [LARGE SCALE GENOMIC DNA]</scope>
    <source>
        <strain evidence="7">hw3</strain>
    </source>
</reference>
<dbReference type="PROSITE" id="PS50113">
    <property type="entry name" value="PAC"/>
    <property type="match status" value="1"/>
</dbReference>
<proteinExistence type="predicted"/>
<accession>A0ABT5JYH6</accession>
<protein>
    <submittedName>
        <fullName evidence="6">EAL domain-containing protein</fullName>
    </submittedName>
</protein>
<dbReference type="InterPro" id="IPR000014">
    <property type="entry name" value="PAS"/>
</dbReference>
<dbReference type="InterPro" id="IPR000160">
    <property type="entry name" value="GGDEF_dom"/>
</dbReference>
<dbReference type="InterPro" id="IPR029787">
    <property type="entry name" value="Nucleotide_cyclase"/>
</dbReference>
<organism evidence="6 7">
    <name type="scientific">Janthinobacterium fluminis</name>
    <dbReference type="NCBI Taxonomy" id="2987524"/>
    <lineage>
        <taxon>Bacteria</taxon>
        <taxon>Pseudomonadati</taxon>
        <taxon>Pseudomonadota</taxon>
        <taxon>Betaproteobacteria</taxon>
        <taxon>Burkholderiales</taxon>
        <taxon>Oxalobacteraceae</taxon>
        <taxon>Janthinobacterium</taxon>
    </lineage>
</organism>
<dbReference type="InterPro" id="IPR000700">
    <property type="entry name" value="PAS-assoc_C"/>
</dbReference>
<dbReference type="InterPro" id="IPR052155">
    <property type="entry name" value="Biofilm_reg_signaling"/>
</dbReference>
<dbReference type="PANTHER" id="PTHR44757">
    <property type="entry name" value="DIGUANYLATE CYCLASE DGCP"/>
    <property type="match status" value="1"/>
</dbReference>
<evidence type="ECO:0000259" key="4">
    <source>
        <dbReference type="PROSITE" id="PS50883"/>
    </source>
</evidence>
<dbReference type="InterPro" id="IPR013656">
    <property type="entry name" value="PAS_4"/>
</dbReference>
<dbReference type="Pfam" id="PF00990">
    <property type="entry name" value="GGDEF"/>
    <property type="match status" value="1"/>
</dbReference>
<dbReference type="SMART" id="SM00052">
    <property type="entry name" value="EAL"/>
    <property type="match status" value="1"/>
</dbReference>
<evidence type="ECO:0000313" key="6">
    <source>
        <dbReference type="EMBL" id="MDC8757699.1"/>
    </source>
</evidence>
<dbReference type="CDD" id="cd01949">
    <property type="entry name" value="GGDEF"/>
    <property type="match status" value="1"/>
</dbReference>
<dbReference type="Proteomes" id="UP001221208">
    <property type="component" value="Unassembled WGS sequence"/>
</dbReference>
<sequence>MPLSDFIRANLDCILGHWELFAQQIPSARGMNTASLRDHAKGILLAIADDLERPQTALEEDAKSKGRGPHSGDDSEAEMHGAARVAEGFSVNDAMAEYRALRASVLRLRRAADAGEGPAVVAELTRFNEALDQALSESLARFASDNERFTRLFDTLLSSSPDLNYVFDLDGRLIYANKALTSIYGRALRDVVGKTLLELGAPAAADLRKYFRPVIDDKLTYRGEMPYPYANGKKNVYDFLLVPVLSATGKVEAVAGTARDVTERKETEERIRRSANYDFLTDLPNRGLFRDRLEQEVKRAARTGRPLALFFIDLDGFKEVNDRLGHDAGDQLLQQTAHRISACVRDADTVARLGGDEFTVILGDVSKTGHVEILAQQILDALAQPFTLRNKDVYISGSIGITLYPQDAGTPEGLLGNADQAMYVAKKSGRNRFSFFTAGMRDAAWARMKLIDELRHALPQRQLDVYYQPIVELARGATVKAEALLRWHHPQAGLMLPDSFIGLAEETGLIGEIGDWVLGQAAALAREWAARQGGPFQISVNKSPVEFMSKTPVRNWDTYLARDAPGQQCLSVEITEGVLLNDSPWVRDKLASLHNCGVELTIDDFGTGYASLAYLKKFKVDYLKIDQSFVQDMDSGGDSRVFAETIIVMAHKLGLKVIAEGVETAEQRDWLKAAGCDYAQGYLFSAAVPAADFMALLGAAP</sequence>
<evidence type="ECO:0000313" key="7">
    <source>
        <dbReference type="Proteomes" id="UP001221208"/>
    </source>
</evidence>
<dbReference type="InterPro" id="IPR035965">
    <property type="entry name" value="PAS-like_dom_sf"/>
</dbReference>
<dbReference type="SMART" id="SM00091">
    <property type="entry name" value="PAS"/>
    <property type="match status" value="1"/>
</dbReference>
<dbReference type="EMBL" id="JAQQXR010000003">
    <property type="protein sequence ID" value="MDC8757699.1"/>
    <property type="molecule type" value="Genomic_DNA"/>
</dbReference>
<dbReference type="InterPro" id="IPR001633">
    <property type="entry name" value="EAL_dom"/>
</dbReference>
<dbReference type="Gene3D" id="3.30.450.20">
    <property type="entry name" value="PAS domain"/>
    <property type="match status" value="1"/>
</dbReference>
<dbReference type="CDD" id="cd00130">
    <property type="entry name" value="PAS"/>
    <property type="match status" value="1"/>
</dbReference>
<dbReference type="PROSITE" id="PS50112">
    <property type="entry name" value="PAS"/>
    <property type="match status" value="1"/>
</dbReference>
<feature type="domain" description="PAS" evidence="2">
    <location>
        <begin position="145"/>
        <end position="197"/>
    </location>
</feature>
<dbReference type="PANTHER" id="PTHR44757:SF2">
    <property type="entry name" value="BIOFILM ARCHITECTURE MAINTENANCE PROTEIN MBAA"/>
    <property type="match status" value="1"/>
</dbReference>
<dbReference type="SUPFAM" id="SSF55785">
    <property type="entry name" value="PYP-like sensor domain (PAS domain)"/>
    <property type="match status" value="1"/>
</dbReference>
<dbReference type="PROSITE" id="PS50883">
    <property type="entry name" value="EAL"/>
    <property type="match status" value="1"/>
</dbReference>
<keyword evidence="7" id="KW-1185">Reference proteome</keyword>
<feature type="compositionally biased region" description="Basic and acidic residues" evidence="1">
    <location>
        <begin position="60"/>
        <end position="79"/>
    </location>
</feature>
<dbReference type="Gene3D" id="3.20.20.450">
    <property type="entry name" value="EAL domain"/>
    <property type="match status" value="1"/>
</dbReference>
<feature type="region of interest" description="Disordered" evidence="1">
    <location>
        <begin position="59"/>
        <end position="79"/>
    </location>
</feature>
<dbReference type="NCBIfam" id="TIGR00254">
    <property type="entry name" value="GGDEF"/>
    <property type="match status" value="1"/>
</dbReference>
<evidence type="ECO:0000259" key="2">
    <source>
        <dbReference type="PROSITE" id="PS50112"/>
    </source>
</evidence>
<dbReference type="InterPro" id="IPR043128">
    <property type="entry name" value="Rev_trsase/Diguanyl_cyclase"/>
</dbReference>
<gene>
    <name evidence="6" type="ORF">OIK44_08885</name>
</gene>
<dbReference type="SUPFAM" id="SSF55073">
    <property type="entry name" value="Nucleotide cyclase"/>
    <property type="match status" value="1"/>
</dbReference>
<dbReference type="Pfam" id="PF08448">
    <property type="entry name" value="PAS_4"/>
    <property type="match status" value="1"/>
</dbReference>
<dbReference type="NCBIfam" id="TIGR00229">
    <property type="entry name" value="sensory_box"/>
    <property type="match status" value="1"/>
</dbReference>
<dbReference type="SUPFAM" id="SSF141868">
    <property type="entry name" value="EAL domain-like"/>
    <property type="match status" value="1"/>
</dbReference>
<dbReference type="Pfam" id="PF00563">
    <property type="entry name" value="EAL"/>
    <property type="match status" value="1"/>
</dbReference>
<feature type="domain" description="EAL" evidence="4">
    <location>
        <begin position="447"/>
        <end position="701"/>
    </location>
</feature>
<feature type="domain" description="PAC" evidence="3">
    <location>
        <begin position="221"/>
        <end position="273"/>
    </location>
</feature>
<dbReference type="InterPro" id="IPR035919">
    <property type="entry name" value="EAL_sf"/>
</dbReference>
<dbReference type="PROSITE" id="PS50887">
    <property type="entry name" value="GGDEF"/>
    <property type="match status" value="1"/>
</dbReference>
<dbReference type="SMART" id="SM00267">
    <property type="entry name" value="GGDEF"/>
    <property type="match status" value="1"/>
</dbReference>
<dbReference type="Gene3D" id="3.30.70.270">
    <property type="match status" value="1"/>
</dbReference>